<dbReference type="PRINTS" id="PR01806">
    <property type="entry name" value="VIRFACTRMVIN"/>
</dbReference>
<feature type="transmembrane region" description="Helical" evidence="10">
    <location>
        <begin position="313"/>
        <end position="337"/>
    </location>
</feature>
<keyword evidence="4 10" id="KW-0133">Cell shape</keyword>
<dbReference type="InterPro" id="IPR004268">
    <property type="entry name" value="MurJ"/>
</dbReference>
<keyword evidence="10" id="KW-0997">Cell inner membrane</keyword>
<sequence length="522" mass="54795">MSLFRAVATVGGFTLLSRFTGFARDILIAGFLGAGTVADAFFVAFKFPNLFRRLFAEGAMAAAFVPLYSTTLEQEGEAEAHSFARRAFTVLGLVLALFVGVMELAMPLAIYVFAPGFEAVPGKLELAEELTRITFPYLLLVSLCALLSGVLNSLGRFAAAAATPVLLNLCMMAGIVGLTAFTETPGHALAISVTVAGAVQLAWLWVACRKAGVRIFFVRPTITPRIKLLVKRILPVAFGAGLYQISLLIDTILASLVSDGAVSYLYYADRVNQLPLGVVGVAMGTALLPLLSRQIAAGSLEAASYNQNRGIEVSLLLALPAMTGLIVIAEPIVVALFQRGAFGIVEAEATAAALAAFAVGMPAYILVKVLTPGFFARHDTKTPVWCAGAAMVVNVVLNLILMQVMGHVGIALATGIAAWVNAVALAVILARRDHLRLDARARSRLPRIVVASAVMGGALYAARTWLLPGLPTGGGWIGELGAVGILVTLLLIGAGTYAAAAFALRATSVADFKAMLRPRRAT</sequence>
<feature type="transmembrane region" description="Helical" evidence="10">
    <location>
        <begin position="274"/>
        <end position="292"/>
    </location>
</feature>
<dbReference type="PIRSF" id="PIRSF002869">
    <property type="entry name" value="MviN"/>
    <property type="match status" value="1"/>
</dbReference>
<feature type="transmembrane region" description="Helical" evidence="10">
    <location>
        <begin position="187"/>
        <end position="208"/>
    </location>
</feature>
<comment type="function">
    <text evidence="8 10 11">Involved in peptidoglycan biosynthesis. Transports lipid-linked peptidoglycan precursors from the inner to the outer leaflet of the cytoplasmic membrane.</text>
</comment>
<organism evidence="12 13">
    <name type="scientific">Caenispirillum bisanense</name>
    <dbReference type="NCBI Taxonomy" id="414052"/>
    <lineage>
        <taxon>Bacteria</taxon>
        <taxon>Pseudomonadati</taxon>
        <taxon>Pseudomonadota</taxon>
        <taxon>Alphaproteobacteria</taxon>
        <taxon>Rhodospirillales</taxon>
        <taxon>Novispirillaceae</taxon>
        <taxon>Caenispirillum</taxon>
    </lineage>
</organism>
<evidence type="ECO:0000256" key="7">
    <source>
        <dbReference type="ARBA" id="ARBA00023136"/>
    </source>
</evidence>
<dbReference type="GO" id="GO:0009252">
    <property type="term" value="P:peptidoglycan biosynthetic process"/>
    <property type="evidence" value="ECO:0007669"/>
    <property type="project" value="UniProtKB-UniRule"/>
</dbReference>
<evidence type="ECO:0000256" key="4">
    <source>
        <dbReference type="ARBA" id="ARBA00022960"/>
    </source>
</evidence>
<dbReference type="GO" id="GO:0008360">
    <property type="term" value="P:regulation of cell shape"/>
    <property type="evidence" value="ECO:0007669"/>
    <property type="project" value="UniProtKB-UniRule"/>
</dbReference>
<keyword evidence="3 10" id="KW-0812">Transmembrane</keyword>
<feature type="transmembrane region" description="Helical" evidence="10">
    <location>
        <begin position="90"/>
        <end position="114"/>
    </location>
</feature>
<name>A0A286G9L7_9PROT</name>
<dbReference type="Pfam" id="PF03023">
    <property type="entry name" value="MurJ"/>
    <property type="match status" value="1"/>
</dbReference>
<dbReference type="GO" id="GO:0071555">
    <property type="term" value="P:cell wall organization"/>
    <property type="evidence" value="ECO:0007669"/>
    <property type="project" value="UniProtKB-UniRule"/>
</dbReference>
<gene>
    <name evidence="10" type="primary">murJ</name>
    <name evidence="12" type="ORF">SAMN05421508_102338</name>
</gene>
<dbReference type="GO" id="GO:0034204">
    <property type="term" value="P:lipid translocation"/>
    <property type="evidence" value="ECO:0007669"/>
    <property type="project" value="TreeGrafter"/>
</dbReference>
<dbReference type="CDD" id="cd13123">
    <property type="entry name" value="MATE_MurJ_like"/>
    <property type="match status" value="1"/>
</dbReference>
<feature type="transmembrane region" description="Helical" evidence="10">
    <location>
        <begin position="158"/>
        <end position="181"/>
    </location>
</feature>
<protein>
    <recommendedName>
        <fullName evidence="10">Probable lipid II flippase MurJ</fullName>
    </recommendedName>
</protein>
<evidence type="ECO:0000313" key="12">
    <source>
        <dbReference type="EMBL" id="SOD92247.1"/>
    </source>
</evidence>
<feature type="transmembrane region" description="Helical" evidence="10">
    <location>
        <begin position="448"/>
        <end position="468"/>
    </location>
</feature>
<keyword evidence="2 10" id="KW-1003">Cell membrane</keyword>
<evidence type="ECO:0000256" key="8">
    <source>
        <dbReference type="ARBA" id="ARBA00060041"/>
    </source>
</evidence>
<comment type="subcellular location">
    <subcellularLocation>
        <location evidence="10">Cell inner membrane</location>
        <topology evidence="10">Multi-pass membrane protein</topology>
    </subcellularLocation>
    <subcellularLocation>
        <location evidence="1">Cell membrane</location>
        <topology evidence="1">Multi-pass membrane protein</topology>
    </subcellularLocation>
</comment>
<evidence type="ECO:0000256" key="2">
    <source>
        <dbReference type="ARBA" id="ARBA00022475"/>
    </source>
</evidence>
<keyword evidence="10 11" id="KW-0813">Transport</keyword>
<keyword evidence="10 11" id="KW-0961">Cell wall biogenesis/degradation</keyword>
<dbReference type="GO" id="GO:0015648">
    <property type="term" value="F:lipid-linked peptidoglycan transporter activity"/>
    <property type="evidence" value="ECO:0007669"/>
    <property type="project" value="UniProtKB-UniRule"/>
</dbReference>
<feature type="transmembrane region" description="Helical" evidence="10">
    <location>
        <begin position="26"/>
        <end position="45"/>
    </location>
</feature>
<evidence type="ECO:0000256" key="10">
    <source>
        <dbReference type="HAMAP-Rule" id="MF_02078"/>
    </source>
</evidence>
<dbReference type="PANTHER" id="PTHR47019:SF1">
    <property type="entry name" value="LIPID II FLIPPASE MURJ"/>
    <property type="match status" value="1"/>
</dbReference>
<evidence type="ECO:0000256" key="5">
    <source>
        <dbReference type="ARBA" id="ARBA00022984"/>
    </source>
</evidence>
<dbReference type="PANTHER" id="PTHR47019">
    <property type="entry name" value="LIPID II FLIPPASE MURJ"/>
    <property type="match status" value="1"/>
</dbReference>
<evidence type="ECO:0000313" key="13">
    <source>
        <dbReference type="Proteomes" id="UP000219621"/>
    </source>
</evidence>
<dbReference type="AlphaFoldDB" id="A0A286G9L7"/>
<evidence type="ECO:0000256" key="9">
    <source>
        <dbReference type="ARBA" id="ARBA00061532"/>
    </source>
</evidence>
<dbReference type="UniPathway" id="UPA00219"/>
<accession>A0A286G9L7</accession>
<dbReference type="InterPro" id="IPR051050">
    <property type="entry name" value="Lipid_II_flippase_MurJ/MviN"/>
</dbReference>
<evidence type="ECO:0000256" key="3">
    <source>
        <dbReference type="ARBA" id="ARBA00022692"/>
    </source>
</evidence>
<dbReference type="HAMAP" id="MF_02078">
    <property type="entry name" value="MurJ_MviN"/>
    <property type="match status" value="1"/>
</dbReference>
<feature type="transmembrane region" description="Helical" evidence="10">
    <location>
        <begin position="382"/>
        <end position="402"/>
    </location>
</feature>
<evidence type="ECO:0000256" key="1">
    <source>
        <dbReference type="ARBA" id="ARBA00004651"/>
    </source>
</evidence>
<keyword evidence="13" id="KW-1185">Reference proteome</keyword>
<feature type="transmembrane region" description="Helical" evidence="10">
    <location>
        <begin position="349"/>
        <end position="370"/>
    </location>
</feature>
<comment type="similarity">
    <text evidence="9 10 11">Belongs to the MurJ/MviN family.</text>
</comment>
<dbReference type="RefSeq" id="WP_097278093.1">
    <property type="nucleotide sequence ID" value="NZ_OCNJ01000002.1"/>
</dbReference>
<feature type="transmembrane region" description="Helical" evidence="10">
    <location>
        <begin position="134"/>
        <end position="151"/>
    </location>
</feature>
<dbReference type="Proteomes" id="UP000219621">
    <property type="component" value="Unassembled WGS sequence"/>
</dbReference>
<proteinExistence type="inferred from homology"/>
<evidence type="ECO:0000256" key="6">
    <source>
        <dbReference type="ARBA" id="ARBA00022989"/>
    </source>
</evidence>
<keyword evidence="6 10" id="KW-1133">Transmembrane helix</keyword>
<dbReference type="NCBIfam" id="TIGR01695">
    <property type="entry name" value="murJ_mviN"/>
    <property type="match status" value="1"/>
</dbReference>
<dbReference type="GO" id="GO:0005886">
    <property type="term" value="C:plasma membrane"/>
    <property type="evidence" value="ECO:0007669"/>
    <property type="project" value="UniProtKB-SubCell"/>
</dbReference>
<reference evidence="13" key="1">
    <citation type="submission" date="2017-09" db="EMBL/GenBank/DDBJ databases">
        <authorList>
            <person name="Varghese N."/>
            <person name="Submissions S."/>
        </authorList>
    </citation>
    <scope>NUCLEOTIDE SEQUENCE [LARGE SCALE GENOMIC DNA]</scope>
    <source>
        <strain evidence="13">USBA 140</strain>
    </source>
</reference>
<dbReference type="OrthoDB" id="9816572at2"/>
<feature type="transmembrane region" description="Helical" evidence="10">
    <location>
        <begin position="408"/>
        <end position="428"/>
    </location>
</feature>
<comment type="pathway">
    <text evidence="10">Cell wall biogenesis; peptidoglycan biosynthesis.</text>
</comment>
<dbReference type="EMBL" id="OCNJ01000002">
    <property type="protein sequence ID" value="SOD92247.1"/>
    <property type="molecule type" value="Genomic_DNA"/>
</dbReference>
<feature type="transmembrane region" description="Helical" evidence="10">
    <location>
        <begin position="229"/>
        <end position="254"/>
    </location>
</feature>
<feature type="transmembrane region" description="Helical" evidence="10">
    <location>
        <begin position="480"/>
        <end position="504"/>
    </location>
</feature>
<keyword evidence="7 10" id="KW-0472">Membrane</keyword>
<evidence type="ECO:0000256" key="11">
    <source>
        <dbReference type="PIRNR" id="PIRNR002869"/>
    </source>
</evidence>
<keyword evidence="5 10" id="KW-0573">Peptidoglycan synthesis</keyword>